<dbReference type="InterPro" id="IPR033561">
    <property type="entry name" value="FBF1"/>
</dbReference>
<feature type="compositionally biased region" description="Acidic residues" evidence="2">
    <location>
        <begin position="50"/>
        <end position="60"/>
    </location>
</feature>
<reference evidence="5" key="1">
    <citation type="journal article" date="2018" name="PLoS ONE">
        <title>Chinook salmon (Oncorhynchus tshawytscha) genome and transcriptome.</title>
        <authorList>
            <person name="Christensen K.A."/>
            <person name="Leong J.S."/>
            <person name="Sakhrani D."/>
            <person name="Biagi C.A."/>
            <person name="Minkley D.R."/>
            <person name="Withler R.E."/>
            <person name="Rondeau E.B."/>
            <person name="Koop B.F."/>
            <person name="Devlin R.H."/>
        </authorList>
    </citation>
    <scope>NUCLEOTIDE SEQUENCE [LARGE SCALE GENOMIC DNA]</scope>
</reference>
<feature type="region of interest" description="Disordered" evidence="2">
    <location>
        <begin position="222"/>
        <end position="312"/>
    </location>
</feature>
<protein>
    <recommendedName>
        <fullName evidence="3">Fas-binding factor 1 C-terminal domain-containing protein</fullName>
    </recommendedName>
</protein>
<dbReference type="Ensembl" id="ENSOTST00005093781.2">
    <property type="protein sequence ID" value="ENSOTSP00005131844.1"/>
    <property type="gene ID" value="ENSOTSG00005040752.2"/>
</dbReference>
<dbReference type="GO" id="GO:0060271">
    <property type="term" value="P:cilium assembly"/>
    <property type="evidence" value="ECO:0007669"/>
    <property type="project" value="InterPro"/>
</dbReference>
<feature type="coiled-coil region" evidence="1">
    <location>
        <begin position="533"/>
        <end position="560"/>
    </location>
</feature>
<reference evidence="4" key="2">
    <citation type="submission" date="2025-08" db="UniProtKB">
        <authorList>
            <consortium name="Ensembl"/>
        </authorList>
    </citation>
    <scope>IDENTIFICATION</scope>
</reference>
<feature type="compositionally biased region" description="Low complexity" evidence="2">
    <location>
        <begin position="243"/>
        <end position="256"/>
    </location>
</feature>
<evidence type="ECO:0000313" key="5">
    <source>
        <dbReference type="Proteomes" id="UP000694402"/>
    </source>
</evidence>
<proteinExistence type="predicted"/>
<dbReference type="PANTHER" id="PTHR33689">
    <property type="entry name" value="FAS-BINDING FACTOR 1"/>
    <property type="match status" value="1"/>
</dbReference>
<dbReference type="GO" id="GO:0005814">
    <property type="term" value="C:centriole"/>
    <property type="evidence" value="ECO:0007669"/>
    <property type="project" value="TreeGrafter"/>
</dbReference>
<keyword evidence="1" id="KW-0175">Coiled coil</keyword>
<gene>
    <name evidence="4" type="primary">PHACTR3</name>
</gene>
<dbReference type="GO" id="GO:0097539">
    <property type="term" value="C:ciliary transition fiber"/>
    <property type="evidence" value="ECO:0007669"/>
    <property type="project" value="InterPro"/>
</dbReference>
<reference evidence="4" key="3">
    <citation type="submission" date="2025-09" db="UniProtKB">
        <authorList>
            <consortium name="Ensembl"/>
        </authorList>
    </citation>
    <scope>IDENTIFICATION</scope>
</reference>
<dbReference type="GeneTree" id="ENSGT00720000108861"/>
<evidence type="ECO:0000259" key="3">
    <source>
        <dbReference type="Pfam" id="PF21007"/>
    </source>
</evidence>
<dbReference type="GO" id="GO:0036064">
    <property type="term" value="C:ciliary basal body"/>
    <property type="evidence" value="ECO:0007669"/>
    <property type="project" value="TreeGrafter"/>
</dbReference>
<feature type="domain" description="Fas-binding factor 1 C-terminal" evidence="3">
    <location>
        <begin position="335"/>
        <end position="558"/>
    </location>
</feature>
<feature type="compositionally biased region" description="Polar residues" evidence="2">
    <location>
        <begin position="257"/>
        <end position="272"/>
    </location>
</feature>
<evidence type="ECO:0000256" key="1">
    <source>
        <dbReference type="SAM" id="Coils"/>
    </source>
</evidence>
<dbReference type="InterPro" id="IPR049390">
    <property type="entry name" value="FBF1_C"/>
</dbReference>
<organism evidence="4 5">
    <name type="scientific">Oncorhynchus tshawytscha</name>
    <name type="common">Chinook salmon</name>
    <name type="synonym">Salmo tshawytscha</name>
    <dbReference type="NCBI Taxonomy" id="74940"/>
    <lineage>
        <taxon>Eukaryota</taxon>
        <taxon>Metazoa</taxon>
        <taxon>Chordata</taxon>
        <taxon>Craniata</taxon>
        <taxon>Vertebrata</taxon>
        <taxon>Euteleostomi</taxon>
        <taxon>Actinopterygii</taxon>
        <taxon>Neopterygii</taxon>
        <taxon>Teleostei</taxon>
        <taxon>Protacanthopterygii</taxon>
        <taxon>Salmoniformes</taxon>
        <taxon>Salmonidae</taxon>
        <taxon>Salmoninae</taxon>
        <taxon>Oncorhynchus</taxon>
    </lineage>
</organism>
<evidence type="ECO:0000256" key="2">
    <source>
        <dbReference type="SAM" id="MobiDB-lite"/>
    </source>
</evidence>
<name>A0AAZ3QV88_ONCTS</name>
<feature type="region of interest" description="Disordered" evidence="2">
    <location>
        <begin position="1"/>
        <end position="117"/>
    </location>
</feature>
<feature type="coiled-coil region" evidence="1">
    <location>
        <begin position="415"/>
        <end position="461"/>
    </location>
</feature>
<dbReference type="Pfam" id="PF21007">
    <property type="entry name" value="FBF1"/>
    <property type="match status" value="1"/>
</dbReference>
<dbReference type="Proteomes" id="UP000694402">
    <property type="component" value="Unassembled WGS sequence"/>
</dbReference>
<dbReference type="PANTHER" id="PTHR33689:SF1">
    <property type="entry name" value="FAS-BINDING FACTOR 1"/>
    <property type="match status" value="1"/>
</dbReference>
<sequence length="562" mass="62571">MLGDLLGDDDFPVKAKAPAREAGRLGPPLPSRSGKHSLLGDDFFSKLAEEAENEGSDVSEADPTALLESMKDIDDMDADLFGSKKKPSSAPAQSKGSGIGGPTKNPPKSGNKLKGGGISDELHIEEKKPSSAPASTAHGYKRFSFTGEVTVLSGSLASLATPLVINDPGHQISINTMQIYIIVHYFFLFASSPEKKPKPITPTTLTPTFPRPAADWLGLSQVDDEEEEKKEEPPPVPEPLKTPSSSSVGSKPSSSGNLIPQPSTETPNTSFKSPKPVGPSVEVSASQKDEDDWLSGALSRKKTQSSTRSEKKRTIQEDFLGFGDEVDLESFLRSLQQELDQNQMLLESVQQRHKQDTELMENTHRARVKLLDDSAAQREARARQECEDLAERLATVTQIAEQECMKLQAQHQRRLAQTQQDRDREVERLRDLQRKYILEMKKDHEDQVQRLKRLKDEEIDAVTSATSQTRSLTVVIDQMEHFSHRLGDLSSRVESTHENTAQGLEQGARQRDEQLRVMQDRLGQQQRAMAEERTRLKEVIAKMDTQLAEQQRQLEKVRRTLG</sequence>
<dbReference type="GO" id="GO:0090162">
    <property type="term" value="P:establishment of epithelial cell polarity"/>
    <property type="evidence" value="ECO:0007669"/>
    <property type="project" value="InterPro"/>
</dbReference>
<evidence type="ECO:0000313" key="4">
    <source>
        <dbReference type="Ensembl" id="ENSOTSP00005131844.1"/>
    </source>
</evidence>
<feature type="compositionally biased region" description="Acidic residues" evidence="2">
    <location>
        <begin position="1"/>
        <end position="10"/>
    </location>
</feature>
<accession>A0AAZ3QV88</accession>
<keyword evidence="5" id="KW-1185">Reference proteome</keyword>
<dbReference type="AlphaFoldDB" id="A0AAZ3QV88"/>